<evidence type="ECO:0000256" key="3">
    <source>
        <dbReference type="ARBA" id="ARBA00022475"/>
    </source>
</evidence>
<feature type="transmembrane region" description="Helical" evidence="7">
    <location>
        <begin position="32"/>
        <end position="57"/>
    </location>
</feature>
<organism evidence="9 10">
    <name type="scientific">Actinocorallia aurantiaca</name>
    <dbReference type="NCBI Taxonomy" id="46204"/>
    <lineage>
        <taxon>Bacteria</taxon>
        <taxon>Bacillati</taxon>
        <taxon>Actinomycetota</taxon>
        <taxon>Actinomycetes</taxon>
        <taxon>Streptosporangiales</taxon>
        <taxon>Thermomonosporaceae</taxon>
        <taxon>Actinocorallia</taxon>
    </lineage>
</organism>
<dbReference type="RefSeq" id="WP_344454849.1">
    <property type="nucleotide sequence ID" value="NZ_BAAATZ010000029.1"/>
</dbReference>
<keyword evidence="6 7" id="KW-0472">Membrane</keyword>
<dbReference type="CDD" id="cd06173">
    <property type="entry name" value="MFS_MefA_like"/>
    <property type="match status" value="1"/>
</dbReference>
<dbReference type="EMBL" id="BAAATZ010000029">
    <property type="protein sequence ID" value="GAA2734599.1"/>
    <property type="molecule type" value="Genomic_DNA"/>
</dbReference>
<evidence type="ECO:0000256" key="7">
    <source>
        <dbReference type="SAM" id="Phobius"/>
    </source>
</evidence>
<dbReference type="PROSITE" id="PS50850">
    <property type="entry name" value="MFS"/>
    <property type="match status" value="1"/>
</dbReference>
<feature type="transmembrane region" description="Helical" evidence="7">
    <location>
        <begin position="393"/>
        <end position="412"/>
    </location>
</feature>
<proteinExistence type="predicted"/>
<dbReference type="PANTHER" id="PTHR23513">
    <property type="entry name" value="INTEGRAL MEMBRANE EFFLUX PROTEIN-RELATED"/>
    <property type="match status" value="1"/>
</dbReference>
<accession>A0ABN3UKG2</accession>
<dbReference type="Pfam" id="PF05977">
    <property type="entry name" value="MFS_3"/>
    <property type="match status" value="1"/>
</dbReference>
<name>A0ABN3UKG2_9ACTN</name>
<feature type="transmembrane region" description="Helical" evidence="7">
    <location>
        <begin position="96"/>
        <end position="117"/>
    </location>
</feature>
<dbReference type="InterPro" id="IPR010290">
    <property type="entry name" value="TM_effector"/>
</dbReference>
<evidence type="ECO:0000256" key="6">
    <source>
        <dbReference type="ARBA" id="ARBA00023136"/>
    </source>
</evidence>
<keyword evidence="3" id="KW-1003">Cell membrane</keyword>
<reference evidence="9 10" key="1">
    <citation type="journal article" date="2019" name="Int. J. Syst. Evol. Microbiol.">
        <title>The Global Catalogue of Microorganisms (GCM) 10K type strain sequencing project: providing services to taxonomists for standard genome sequencing and annotation.</title>
        <authorList>
            <consortium name="The Broad Institute Genomics Platform"/>
            <consortium name="The Broad Institute Genome Sequencing Center for Infectious Disease"/>
            <person name="Wu L."/>
            <person name="Ma J."/>
        </authorList>
    </citation>
    <scope>NUCLEOTIDE SEQUENCE [LARGE SCALE GENOMIC DNA]</scope>
    <source>
        <strain evidence="9 10">JCM 8201</strain>
    </source>
</reference>
<dbReference type="SUPFAM" id="SSF103473">
    <property type="entry name" value="MFS general substrate transporter"/>
    <property type="match status" value="1"/>
</dbReference>
<evidence type="ECO:0000256" key="5">
    <source>
        <dbReference type="ARBA" id="ARBA00022989"/>
    </source>
</evidence>
<keyword evidence="10" id="KW-1185">Reference proteome</keyword>
<comment type="caution">
    <text evidence="9">The sequence shown here is derived from an EMBL/GenBank/DDBJ whole genome shotgun (WGS) entry which is preliminary data.</text>
</comment>
<feature type="transmembrane region" description="Helical" evidence="7">
    <location>
        <begin position="307"/>
        <end position="325"/>
    </location>
</feature>
<sequence length="438" mass="45968">MGKGSERSRAEDPAPPSGLRHAVRAFRHRNYVLFWCGALASNTGSWLSNLTVPYVLYQMTGSALWVGMVSVWQFLPGLFLGPVGGALADRHERRRVVFLTQTGMAAAAFLMWAAWQWGLREPLVLLALVGLSGIFQGLNLPSWQSLVSDLVPRGDLTSAVSLNSLQFNAARAIGPAIAGALLAALGPSWAFFLNGLSFFFVLAALSFIRGLGGAEPADAPSSGVARQFAEAVRYIRGKPGILVSLLISVLIGVLGNPVFQLTVVFAESVFHTGAVGLGLLNASLGVGAVLAAPLVSGGFRGVSLSRTVRWGLVVYGIALMAFAAAPGYLFALLSLVVVGGCFLAVVSGINTSVQLMVADRLRGRVMACRIMVTTASFPVGGLLQGYLTDLLGPRAALCGVGAVMLLSALLLMRGFGRLRLDRLDDPHDTDAPAPAPLG</sequence>
<feature type="transmembrane region" description="Helical" evidence="7">
    <location>
        <begin position="241"/>
        <end position="266"/>
    </location>
</feature>
<keyword evidence="4 7" id="KW-0812">Transmembrane</keyword>
<evidence type="ECO:0000256" key="2">
    <source>
        <dbReference type="ARBA" id="ARBA00022448"/>
    </source>
</evidence>
<dbReference type="Gene3D" id="1.20.1250.20">
    <property type="entry name" value="MFS general substrate transporter like domains"/>
    <property type="match status" value="1"/>
</dbReference>
<feature type="transmembrane region" description="Helical" evidence="7">
    <location>
        <begin position="331"/>
        <end position="353"/>
    </location>
</feature>
<evidence type="ECO:0000256" key="1">
    <source>
        <dbReference type="ARBA" id="ARBA00004651"/>
    </source>
</evidence>
<dbReference type="InterPro" id="IPR020846">
    <property type="entry name" value="MFS_dom"/>
</dbReference>
<evidence type="ECO:0000313" key="10">
    <source>
        <dbReference type="Proteomes" id="UP001501842"/>
    </source>
</evidence>
<evidence type="ECO:0000259" key="8">
    <source>
        <dbReference type="PROSITE" id="PS50850"/>
    </source>
</evidence>
<feature type="transmembrane region" description="Helical" evidence="7">
    <location>
        <begin position="63"/>
        <end position="84"/>
    </location>
</feature>
<comment type="subcellular location">
    <subcellularLocation>
        <location evidence="1">Cell membrane</location>
        <topology evidence="1">Multi-pass membrane protein</topology>
    </subcellularLocation>
</comment>
<feature type="transmembrane region" description="Helical" evidence="7">
    <location>
        <begin position="272"/>
        <end position="295"/>
    </location>
</feature>
<keyword evidence="5 7" id="KW-1133">Transmembrane helix</keyword>
<evidence type="ECO:0000256" key="4">
    <source>
        <dbReference type="ARBA" id="ARBA00022692"/>
    </source>
</evidence>
<dbReference type="PANTHER" id="PTHR23513:SF11">
    <property type="entry name" value="STAPHYLOFERRIN A TRANSPORTER"/>
    <property type="match status" value="1"/>
</dbReference>
<dbReference type="InterPro" id="IPR036259">
    <property type="entry name" value="MFS_trans_sf"/>
</dbReference>
<feature type="transmembrane region" description="Helical" evidence="7">
    <location>
        <begin position="365"/>
        <end position="387"/>
    </location>
</feature>
<protein>
    <submittedName>
        <fullName evidence="9">MFS transporter</fullName>
    </submittedName>
</protein>
<feature type="domain" description="Major facilitator superfamily (MFS) profile" evidence="8">
    <location>
        <begin position="30"/>
        <end position="419"/>
    </location>
</feature>
<gene>
    <name evidence="9" type="ORF">GCM10010439_57370</name>
</gene>
<evidence type="ECO:0000313" key="9">
    <source>
        <dbReference type="EMBL" id="GAA2734599.1"/>
    </source>
</evidence>
<feature type="transmembrane region" description="Helical" evidence="7">
    <location>
        <begin position="189"/>
        <end position="208"/>
    </location>
</feature>
<dbReference type="Proteomes" id="UP001501842">
    <property type="component" value="Unassembled WGS sequence"/>
</dbReference>
<keyword evidence="2" id="KW-0813">Transport</keyword>